<dbReference type="AlphaFoldDB" id="A0A941EIX2"/>
<reference evidence="2" key="1">
    <citation type="submission" date="2021-04" db="EMBL/GenBank/DDBJ databases">
        <title>Genome based classification of Actinospica acidithermotolerans sp. nov., an actinobacterium isolated from an Indonesian hot spring.</title>
        <authorList>
            <person name="Kusuma A.B."/>
            <person name="Putra K.E."/>
            <person name="Nafisah S."/>
            <person name="Loh J."/>
            <person name="Nouioui I."/>
            <person name="Goodfellow M."/>
        </authorList>
    </citation>
    <scope>NUCLEOTIDE SEQUENCE</scope>
    <source>
        <strain evidence="2">MGRD01-02</strain>
    </source>
</reference>
<organism evidence="2 3">
    <name type="scientific">Actinospica acidithermotolerans</name>
    <dbReference type="NCBI Taxonomy" id="2828514"/>
    <lineage>
        <taxon>Bacteria</taxon>
        <taxon>Bacillati</taxon>
        <taxon>Actinomycetota</taxon>
        <taxon>Actinomycetes</taxon>
        <taxon>Catenulisporales</taxon>
        <taxon>Actinospicaceae</taxon>
        <taxon>Actinospica</taxon>
    </lineage>
</organism>
<sequence length="103" mass="11426">MTSTLDRPDFAARPIHGPNEVRSALEPYATDETLALYDQQVEQASKDAIELDSGEPLAKVLSHWWDVAQVARGAIEPERRGSGREEFIEAWEAAHPGEKLDLA</sequence>
<dbReference type="Proteomes" id="UP000676325">
    <property type="component" value="Unassembled WGS sequence"/>
</dbReference>
<dbReference type="RefSeq" id="WP_212522357.1">
    <property type="nucleotide sequence ID" value="NZ_JAGSOH010000201.1"/>
</dbReference>
<evidence type="ECO:0000313" key="2">
    <source>
        <dbReference type="EMBL" id="MBR7831243.1"/>
    </source>
</evidence>
<proteinExistence type="predicted"/>
<feature type="compositionally biased region" description="Basic and acidic residues" evidence="1">
    <location>
        <begin position="1"/>
        <end position="10"/>
    </location>
</feature>
<evidence type="ECO:0000256" key="1">
    <source>
        <dbReference type="SAM" id="MobiDB-lite"/>
    </source>
</evidence>
<dbReference type="EMBL" id="JAGSOH010000201">
    <property type="protein sequence ID" value="MBR7831243.1"/>
    <property type="molecule type" value="Genomic_DNA"/>
</dbReference>
<accession>A0A941EIX2</accession>
<feature type="region of interest" description="Disordered" evidence="1">
    <location>
        <begin position="1"/>
        <end position="22"/>
    </location>
</feature>
<comment type="caution">
    <text evidence="2">The sequence shown here is derived from an EMBL/GenBank/DDBJ whole genome shotgun (WGS) entry which is preliminary data.</text>
</comment>
<name>A0A941EIX2_9ACTN</name>
<keyword evidence="3" id="KW-1185">Reference proteome</keyword>
<protein>
    <submittedName>
        <fullName evidence="2">Uncharacterized protein</fullName>
    </submittedName>
</protein>
<evidence type="ECO:0000313" key="3">
    <source>
        <dbReference type="Proteomes" id="UP000676325"/>
    </source>
</evidence>
<gene>
    <name evidence="2" type="ORF">KDK95_33365</name>
</gene>